<accession>A0AAW0ER79</accession>
<feature type="compositionally biased region" description="Basic and acidic residues" evidence="1">
    <location>
        <begin position="829"/>
        <end position="839"/>
    </location>
</feature>
<feature type="compositionally biased region" description="Low complexity" evidence="1">
    <location>
        <begin position="209"/>
        <end position="238"/>
    </location>
</feature>
<evidence type="ECO:0000256" key="1">
    <source>
        <dbReference type="SAM" id="MobiDB-lite"/>
    </source>
</evidence>
<dbReference type="FunFam" id="3.90.70.10:FF:000232">
    <property type="entry name" value="Ubiquitin carboxyl-terminal hydrolase, putative"/>
    <property type="match status" value="1"/>
</dbReference>
<organism evidence="3 4">
    <name type="scientific">Novymonas esmeraldas</name>
    <dbReference type="NCBI Taxonomy" id="1808958"/>
    <lineage>
        <taxon>Eukaryota</taxon>
        <taxon>Discoba</taxon>
        <taxon>Euglenozoa</taxon>
        <taxon>Kinetoplastea</taxon>
        <taxon>Metakinetoplastina</taxon>
        <taxon>Trypanosomatida</taxon>
        <taxon>Trypanosomatidae</taxon>
        <taxon>Novymonas</taxon>
    </lineage>
</organism>
<feature type="compositionally biased region" description="Low complexity" evidence="1">
    <location>
        <begin position="263"/>
        <end position="273"/>
    </location>
</feature>
<dbReference type="InterPro" id="IPR028889">
    <property type="entry name" value="USP"/>
</dbReference>
<feature type="compositionally biased region" description="Low complexity" evidence="1">
    <location>
        <begin position="789"/>
        <end position="803"/>
    </location>
</feature>
<proteinExistence type="predicted"/>
<feature type="region of interest" description="Disordered" evidence="1">
    <location>
        <begin position="785"/>
        <end position="814"/>
    </location>
</feature>
<gene>
    <name evidence="3" type="ORF">NESM_000503500</name>
</gene>
<dbReference type="Gene3D" id="3.90.70.10">
    <property type="entry name" value="Cysteine proteinases"/>
    <property type="match status" value="1"/>
</dbReference>
<evidence type="ECO:0000259" key="2">
    <source>
        <dbReference type="PROSITE" id="PS50235"/>
    </source>
</evidence>
<reference evidence="3 4" key="1">
    <citation type="journal article" date="2021" name="MBio">
        <title>A New Model Trypanosomatid, Novymonas esmeraldas: Genomic Perception of Its 'Candidatus Pandoraea novymonadis' Endosymbiont.</title>
        <authorList>
            <person name="Zakharova A."/>
            <person name="Saura A."/>
            <person name="Butenko A."/>
            <person name="Podesvova L."/>
            <person name="Warmusova S."/>
            <person name="Kostygov A.Y."/>
            <person name="Nenarokova A."/>
            <person name="Lukes J."/>
            <person name="Opperdoes F.R."/>
            <person name="Yurchenko V."/>
        </authorList>
    </citation>
    <scope>NUCLEOTIDE SEQUENCE [LARGE SCALE GENOMIC DNA]</scope>
    <source>
        <strain evidence="3 4">E262AT.01</strain>
    </source>
</reference>
<feature type="region of interest" description="Disordered" evidence="1">
    <location>
        <begin position="145"/>
        <end position="185"/>
    </location>
</feature>
<dbReference type="GO" id="GO:0004843">
    <property type="term" value="F:cysteine-type deubiquitinase activity"/>
    <property type="evidence" value="ECO:0007669"/>
    <property type="project" value="InterPro"/>
</dbReference>
<dbReference type="SUPFAM" id="SSF54001">
    <property type="entry name" value="Cysteine proteinases"/>
    <property type="match status" value="1"/>
</dbReference>
<dbReference type="Proteomes" id="UP001430356">
    <property type="component" value="Unassembled WGS sequence"/>
</dbReference>
<evidence type="ECO:0000313" key="3">
    <source>
        <dbReference type="EMBL" id="KAK7195732.1"/>
    </source>
</evidence>
<dbReference type="AlphaFoldDB" id="A0AAW0ER79"/>
<feature type="compositionally biased region" description="Polar residues" evidence="1">
    <location>
        <begin position="30"/>
        <end position="42"/>
    </location>
</feature>
<dbReference type="InterPro" id="IPR038765">
    <property type="entry name" value="Papain-like_cys_pep_sf"/>
</dbReference>
<feature type="compositionally biased region" description="Polar residues" evidence="1">
    <location>
        <begin position="79"/>
        <end position="94"/>
    </location>
</feature>
<dbReference type="PANTHER" id="PTHR21646">
    <property type="entry name" value="UBIQUITIN CARBOXYL-TERMINAL HYDROLASE"/>
    <property type="match status" value="1"/>
</dbReference>
<feature type="compositionally biased region" description="Basic and acidic residues" evidence="1">
    <location>
        <begin position="490"/>
        <end position="503"/>
    </location>
</feature>
<feature type="compositionally biased region" description="Polar residues" evidence="1">
    <location>
        <begin position="345"/>
        <end position="361"/>
    </location>
</feature>
<feature type="region of interest" description="Disordered" evidence="1">
    <location>
        <begin position="829"/>
        <end position="855"/>
    </location>
</feature>
<feature type="domain" description="USP" evidence="2">
    <location>
        <begin position="448"/>
        <end position="895"/>
    </location>
</feature>
<keyword evidence="3" id="KW-0378">Hydrolase</keyword>
<dbReference type="Pfam" id="PF00443">
    <property type="entry name" value="UCH"/>
    <property type="match status" value="1"/>
</dbReference>
<dbReference type="GO" id="GO:0016579">
    <property type="term" value="P:protein deubiquitination"/>
    <property type="evidence" value="ECO:0007669"/>
    <property type="project" value="InterPro"/>
</dbReference>
<evidence type="ECO:0000313" key="4">
    <source>
        <dbReference type="Proteomes" id="UP001430356"/>
    </source>
</evidence>
<sequence length="903" mass="95921">MSHTRHEQQQQQQQQLSHSRAARQAVLFNSGGNQPRSQSEESSLLPPTHLISETSFHPSSRGRLQRGDPLMAQKRQLRARSSTVRSSAQRTSVRPSGAAAATVTPTFASSSYNSKCATTKDGDAAGAASGSGVYDYACGSPAKSPEETCGFNTPRAHSDLAAPGKKSREHSGVGGGGGPLARIGSMSLTESHSGAAATVTREAPIFATTASATPSVSSKSKSRTDAGCAGGAAAVPAATPAPPARLHPLVESGVPSSVAATHSKSPPSLSLPSNGSVNGVGLRGKTTSFNALAPLRLSPSSSSHSMSTVTVPEALGRPSQVKLTTPTASPVVASATPGLRPLSTPPTQQLVSSSSTPSQTRAGAAEAAKADSFDTAVALSDGTSPTPRAVRLQPHPPLQQPRSSHAGVATTAAVEKAAPLSPSVDREHAPAPVAADPLPVVALHAAPPPLRNFGATCYLNSVLQCLLCTPGLLRALNADRQRIVRDWEAERRSATRRPPGDAHRRSHAERSVPATSSLIDLGTAHPAHNVPTPQLLLSIKAACAEFNDEFSSNGQNDAHELLITLLGVIDKEVCRSKPRSYETFKDVEDEKKCDAYARWVRRLREENDSTVYDFFGGITGCTVKCASCQLISYRFEALLDISLPMAYRAHIYGGRTAIESCDGKRGGKTRTESVVAVDELLREMFFSDRGEFLDGPMQTTCDRCKKLRDKTIWSSMEQWPPVLVLHLKRFNNAGAKNEAAVVYPYTFRPFGHVKYQLYGVCCHRGTASFGHYTSYTYKEKEEDAAAAPLSHSSQHSLKSSGNSDRVNGAAEEQRGGRVAGFGCAEDVPKESGAEAERAPVGRSHNGCGKERAGPASAMAKSGRWHLCNDDTITEVTAQEALSMTKEAYILFYRRVHESRVAEL</sequence>
<dbReference type="InterPro" id="IPR050185">
    <property type="entry name" value="Ub_carboxyl-term_hydrolase"/>
</dbReference>
<feature type="compositionally biased region" description="Low complexity" evidence="1">
    <location>
        <begin position="298"/>
        <end position="307"/>
    </location>
</feature>
<dbReference type="InterPro" id="IPR001394">
    <property type="entry name" value="Peptidase_C19_UCH"/>
</dbReference>
<name>A0AAW0ER79_9TRYP</name>
<keyword evidence="4" id="KW-1185">Reference proteome</keyword>
<dbReference type="InterPro" id="IPR018200">
    <property type="entry name" value="USP_CS"/>
</dbReference>
<protein>
    <submittedName>
        <fullName evidence="3">Ubiquitin hydrolase</fullName>
    </submittedName>
</protein>
<dbReference type="PROSITE" id="PS50235">
    <property type="entry name" value="USP_3"/>
    <property type="match status" value="1"/>
</dbReference>
<dbReference type="PROSITE" id="PS00973">
    <property type="entry name" value="USP_2"/>
    <property type="match status" value="1"/>
</dbReference>
<comment type="caution">
    <text evidence="3">The sequence shown here is derived from an EMBL/GenBank/DDBJ whole genome shotgun (WGS) entry which is preliminary data.</text>
</comment>
<feature type="region of interest" description="Disordered" evidence="1">
    <location>
        <begin position="490"/>
        <end position="514"/>
    </location>
</feature>
<feature type="region of interest" description="Disordered" evidence="1">
    <location>
        <begin position="1"/>
        <end position="102"/>
    </location>
</feature>
<dbReference type="EMBL" id="JAECZO010000060">
    <property type="protein sequence ID" value="KAK7195732.1"/>
    <property type="molecule type" value="Genomic_DNA"/>
</dbReference>
<feature type="region of interest" description="Disordered" evidence="1">
    <location>
        <begin position="209"/>
        <end position="276"/>
    </location>
</feature>
<feature type="region of interest" description="Disordered" evidence="1">
    <location>
        <begin position="297"/>
        <end position="430"/>
    </location>
</feature>